<dbReference type="GO" id="GO:0046872">
    <property type="term" value="F:metal ion binding"/>
    <property type="evidence" value="ECO:0007669"/>
    <property type="project" value="UniProtKB-KW"/>
</dbReference>
<evidence type="ECO:0000256" key="3">
    <source>
        <dbReference type="ARBA" id="ARBA00023002"/>
    </source>
</evidence>
<protein>
    <submittedName>
        <fullName evidence="5">Putative arachidonate 12-lipoxygenase</fullName>
    </submittedName>
</protein>
<dbReference type="InParanoid" id="D3BBM6"/>
<dbReference type="GeneID" id="31361379"/>
<dbReference type="PROSITE" id="PS51393">
    <property type="entry name" value="LIPOXYGENASE_3"/>
    <property type="match status" value="1"/>
</dbReference>
<evidence type="ECO:0000256" key="1">
    <source>
        <dbReference type="ARBA" id="ARBA00022723"/>
    </source>
</evidence>
<keyword evidence="6" id="KW-1185">Reference proteome</keyword>
<evidence type="ECO:0000259" key="4">
    <source>
        <dbReference type="PROSITE" id="PS51393"/>
    </source>
</evidence>
<reference evidence="5 6" key="1">
    <citation type="journal article" date="2011" name="Genome Res.">
        <title>Phylogeny-wide analysis of social amoeba genomes highlights ancient origins for complex intercellular communication.</title>
        <authorList>
            <person name="Heidel A.J."/>
            <person name="Lawal H.M."/>
            <person name="Felder M."/>
            <person name="Schilde C."/>
            <person name="Helps N.R."/>
            <person name="Tunggal B."/>
            <person name="Rivero F."/>
            <person name="John U."/>
            <person name="Schleicher M."/>
            <person name="Eichinger L."/>
            <person name="Platzer M."/>
            <person name="Noegel A.A."/>
            <person name="Schaap P."/>
            <person name="Gloeckner G."/>
        </authorList>
    </citation>
    <scope>NUCLEOTIDE SEQUENCE [LARGE SCALE GENOMIC DNA]</scope>
    <source>
        <strain evidence="6">ATCC 26659 / Pp 5 / PN500</strain>
    </source>
</reference>
<dbReference type="InterPro" id="IPR036226">
    <property type="entry name" value="LipOase_C_sf"/>
</dbReference>
<keyword evidence="3" id="KW-0560">Oxidoreductase</keyword>
<dbReference type="SUPFAM" id="SSF48484">
    <property type="entry name" value="Lipoxigenase"/>
    <property type="match status" value="1"/>
</dbReference>
<dbReference type="GO" id="GO:0016702">
    <property type="term" value="F:oxidoreductase activity, acting on single donors with incorporation of molecular oxygen, incorporation of two atoms of oxygen"/>
    <property type="evidence" value="ECO:0007669"/>
    <property type="project" value="InterPro"/>
</dbReference>
<dbReference type="OMA" id="RYSFIKT"/>
<evidence type="ECO:0000313" key="5">
    <source>
        <dbReference type="EMBL" id="EFA81059.1"/>
    </source>
</evidence>
<dbReference type="InterPro" id="IPR000907">
    <property type="entry name" value="LipOase"/>
</dbReference>
<gene>
    <name evidence="5" type="primary">lipA</name>
    <name evidence="5" type="ORF">PPL_05895</name>
</gene>
<dbReference type="Proteomes" id="UP000001396">
    <property type="component" value="Unassembled WGS sequence"/>
</dbReference>
<sequence>MFFENFVCLPQQDHYIVNRQNNLENRQREYNFTVNNTVFGYPEVIPGLPPSFKLMAPTYMLPKEEQLTQTSMAPHGIALLSTNFQSIINKFVSMKNKISLHSVEQYLKLIVLPNYPQIIQNQTQDQLNTFNWLSDEEFGRQRIQGINSGKLELLNSLTMANRNIPEKLNFTVNKTILNQVLSEAIDTNFDDALQRQLLYVIDYEIFEDQEYIDAALSFDRYVSSPLALFYVNPETGKLYPLCIKILQNDAESPVFSPKSTYYEWVFAKLWFQSADGQYMEFITHLFECHLLGEVFAIATHRQLSESHPIFQLLHPHFNLLLDINWRARGDLLGKNGPIDTLLGPGSVGALKFIAKFNKTYKWSENTFVERMKRNNIPSDLKESTTVKNYFFREDGLTVYNQVHQFVSNVLNVFYKHPEDIERDFELQAWFNELHSSWGGQMQSLTQSGKLETLEEVIQLITDIIFRVSVEHSIGNHGQWDMYGFTPNVPGALYLDPRKVKSGIVISQETVIDALPPKHETVSQISITHLLSNTDTGLPTLIATPYKFEKDPQLSKYVYKLRSSLEDISDKIQLRNQFVKIPYSYIDPSKVCSSIFI</sequence>
<dbReference type="Gene3D" id="3.10.450.60">
    <property type="match status" value="1"/>
</dbReference>
<dbReference type="PANTHER" id="PTHR11771">
    <property type="entry name" value="LIPOXYGENASE"/>
    <property type="match status" value="1"/>
</dbReference>
<proteinExistence type="predicted"/>
<organism evidence="5 6">
    <name type="scientific">Heterostelium pallidum (strain ATCC 26659 / Pp 5 / PN500)</name>
    <name type="common">Cellular slime mold</name>
    <name type="synonym">Polysphondylium pallidum</name>
    <dbReference type="NCBI Taxonomy" id="670386"/>
    <lineage>
        <taxon>Eukaryota</taxon>
        <taxon>Amoebozoa</taxon>
        <taxon>Evosea</taxon>
        <taxon>Eumycetozoa</taxon>
        <taxon>Dictyostelia</taxon>
        <taxon>Acytosteliales</taxon>
        <taxon>Acytosteliaceae</taxon>
        <taxon>Heterostelium</taxon>
    </lineage>
</organism>
<dbReference type="EMBL" id="ADBJ01000026">
    <property type="protein sequence ID" value="EFA81059.1"/>
    <property type="molecule type" value="Genomic_DNA"/>
</dbReference>
<keyword evidence="1" id="KW-0479">Metal-binding</keyword>
<accession>D3BBM6</accession>
<name>D3BBM6_HETP5</name>
<dbReference type="STRING" id="670386.D3BBM6"/>
<dbReference type="Gene3D" id="1.20.245.10">
    <property type="entry name" value="Lipoxygenase-1, Domain 5"/>
    <property type="match status" value="1"/>
</dbReference>
<dbReference type="Pfam" id="PF00305">
    <property type="entry name" value="Lipoxygenase"/>
    <property type="match status" value="1"/>
</dbReference>
<comment type="caution">
    <text evidence="5">The sequence shown here is derived from an EMBL/GenBank/DDBJ whole genome shotgun (WGS) entry which is preliminary data.</text>
</comment>
<dbReference type="GO" id="GO:0034440">
    <property type="term" value="P:lipid oxidation"/>
    <property type="evidence" value="ECO:0007669"/>
    <property type="project" value="InterPro"/>
</dbReference>
<evidence type="ECO:0000313" key="6">
    <source>
        <dbReference type="Proteomes" id="UP000001396"/>
    </source>
</evidence>
<dbReference type="RefSeq" id="XP_020433177.1">
    <property type="nucleotide sequence ID" value="XM_020576765.1"/>
</dbReference>
<dbReference type="AlphaFoldDB" id="D3BBM6"/>
<dbReference type="PROSITE" id="PS00081">
    <property type="entry name" value="LIPOXYGENASE_2"/>
    <property type="match status" value="1"/>
</dbReference>
<evidence type="ECO:0000256" key="2">
    <source>
        <dbReference type="ARBA" id="ARBA00022964"/>
    </source>
</evidence>
<dbReference type="InterPro" id="IPR020834">
    <property type="entry name" value="LipOase_CS"/>
</dbReference>
<dbReference type="PRINTS" id="PR00087">
    <property type="entry name" value="LIPOXYGENASE"/>
</dbReference>
<keyword evidence="2" id="KW-0223">Dioxygenase</keyword>
<dbReference type="InterPro" id="IPR013819">
    <property type="entry name" value="LipOase_C"/>
</dbReference>
<feature type="domain" description="Lipoxygenase" evidence="4">
    <location>
        <begin position="7"/>
        <end position="596"/>
    </location>
</feature>